<comment type="caution">
    <text evidence="1">The sequence shown here is derived from an EMBL/GenBank/DDBJ whole genome shotgun (WGS) entry which is preliminary data.</text>
</comment>
<dbReference type="Proteomes" id="UP000325315">
    <property type="component" value="Unassembled WGS sequence"/>
</dbReference>
<reference evidence="2" key="1">
    <citation type="journal article" date="2019" name="Plant Biotechnol. J.">
        <title>Genome sequencing of the Australian wild diploid species Gossypium australe highlights disease resistance and delayed gland morphogenesis.</title>
        <authorList>
            <person name="Cai Y."/>
            <person name="Cai X."/>
            <person name="Wang Q."/>
            <person name="Wang P."/>
            <person name="Zhang Y."/>
            <person name="Cai C."/>
            <person name="Xu Y."/>
            <person name="Wang K."/>
            <person name="Zhou Z."/>
            <person name="Wang C."/>
            <person name="Geng S."/>
            <person name="Li B."/>
            <person name="Dong Q."/>
            <person name="Hou Y."/>
            <person name="Wang H."/>
            <person name="Ai P."/>
            <person name="Liu Z."/>
            <person name="Yi F."/>
            <person name="Sun M."/>
            <person name="An G."/>
            <person name="Cheng J."/>
            <person name="Zhang Y."/>
            <person name="Shi Q."/>
            <person name="Xie Y."/>
            <person name="Shi X."/>
            <person name="Chang Y."/>
            <person name="Huang F."/>
            <person name="Chen Y."/>
            <person name="Hong S."/>
            <person name="Mi L."/>
            <person name="Sun Q."/>
            <person name="Zhang L."/>
            <person name="Zhou B."/>
            <person name="Peng R."/>
            <person name="Zhang X."/>
            <person name="Liu F."/>
        </authorList>
    </citation>
    <scope>NUCLEOTIDE SEQUENCE [LARGE SCALE GENOMIC DNA]</scope>
    <source>
        <strain evidence="2">cv. PA1801</strain>
    </source>
</reference>
<dbReference type="OrthoDB" id="429145at2759"/>
<keyword evidence="2" id="KW-1185">Reference proteome</keyword>
<dbReference type="AlphaFoldDB" id="A0A5B6V4B2"/>
<evidence type="ECO:0000313" key="2">
    <source>
        <dbReference type="Proteomes" id="UP000325315"/>
    </source>
</evidence>
<organism evidence="1 2">
    <name type="scientific">Gossypium australe</name>
    <dbReference type="NCBI Taxonomy" id="47621"/>
    <lineage>
        <taxon>Eukaryota</taxon>
        <taxon>Viridiplantae</taxon>
        <taxon>Streptophyta</taxon>
        <taxon>Embryophyta</taxon>
        <taxon>Tracheophyta</taxon>
        <taxon>Spermatophyta</taxon>
        <taxon>Magnoliopsida</taxon>
        <taxon>eudicotyledons</taxon>
        <taxon>Gunneridae</taxon>
        <taxon>Pentapetalae</taxon>
        <taxon>rosids</taxon>
        <taxon>malvids</taxon>
        <taxon>Malvales</taxon>
        <taxon>Malvaceae</taxon>
        <taxon>Malvoideae</taxon>
        <taxon>Gossypium</taxon>
    </lineage>
</organism>
<gene>
    <name evidence="1" type="ORF">EPI10_008279</name>
</gene>
<sequence>MLCSLNKRRGSILILSCNFMISDNRRIETFGRGKYDSSSWYLEYKRIEPKKPQVLHICWFSYHSSMLRECHMDHSRQGMSFFAMLEKEKSIVINYYTKRLKLQNFAGDVDFERADNRSGHSIELRLQEKRKALSAIEWSRG</sequence>
<proteinExistence type="predicted"/>
<evidence type="ECO:0000313" key="1">
    <source>
        <dbReference type="EMBL" id="KAA3463968.1"/>
    </source>
</evidence>
<dbReference type="EMBL" id="SMMG02000008">
    <property type="protein sequence ID" value="KAA3463968.1"/>
    <property type="molecule type" value="Genomic_DNA"/>
</dbReference>
<accession>A0A5B6V4B2</accession>
<protein>
    <submittedName>
        <fullName evidence="1">Alpha carbonic anhydrase 1, chloroplastic-like</fullName>
    </submittedName>
</protein>
<name>A0A5B6V4B2_9ROSI</name>